<keyword evidence="2" id="KW-1185">Reference proteome</keyword>
<dbReference type="Proteomes" id="UP000326582">
    <property type="component" value="Chromosome 5"/>
</dbReference>
<reference evidence="2" key="1">
    <citation type="journal article" date="2019" name="MBio">
        <title>Comparative genomics for the elucidation of multidrug resistance (MDR) in Candida lusitaniae.</title>
        <authorList>
            <person name="Kannan A."/>
            <person name="Asner S.A."/>
            <person name="Trachsel E."/>
            <person name="Kelly S."/>
            <person name="Parker J."/>
            <person name="Sanglard D."/>
        </authorList>
    </citation>
    <scope>NUCLEOTIDE SEQUENCE [LARGE SCALE GENOMIC DNA]</scope>
    <source>
        <strain evidence="2">P1</strain>
    </source>
</reference>
<sequence>MVLTMQRRRDLVVPKSLKKGNRVLKSCTRCRSSKIRCDAMLTQPWPCTFCSKRSFVCMLDVSQPAKREYDVTERLVADVRDLHHRLDRLVLKKTRLVQQLLSRQGGVNTPRMPQSTPQTPPVAQIQTVLQSPHEKSPSDTIYIDPIPTLALEGSFTIHSDQKSQPLSLSHARVSELFENFNQNFRHHLPVLPESFFHKDLQQIHRESDLLFWVIVATSFLNQKESTIYLQLVPHVRNLVVVNCWFNTPRSVYSLVALLILTTWPLPNGEASKIQDDICVKYVSLMKSLALQFGLHKPSFLSEFSKKTSMSMDATEDENRQIRERIYKYVNINSNYWLVYLGLSNSNYNGFQSDYITDKAANVDIFNREKFSHEDNFTNSLLKVSLLQSKMNENMSDLLHSPSHVSKLIHLHMFEKILNAYKAETSPFLQDDLLCMSVEYSKLHLYIYYLSNVDITLSEYKDVIYQALNCCKRILTLFETNFSTIENFYQVPIHYRFAIELSSLLLLSIHSSPLLNSVNDYLEVKADFARAYTLLKKTNEKNWSRVNGKLFKVIEKFDACDKRSLLTIRNQHKSFFLINKMTSYLVSSLSYEMIWEIYQMEKSEKSADSLQIDWKIYGLDCENMEHKQIMDYLMTAKSIIPLL</sequence>
<evidence type="ECO:0000313" key="2">
    <source>
        <dbReference type="Proteomes" id="UP000326582"/>
    </source>
</evidence>
<evidence type="ECO:0000313" key="1">
    <source>
        <dbReference type="EMBL" id="QFZ28824.1"/>
    </source>
</evidence>
<name>A0ACD0WN96_CLALS</name>
<organism evidence="1 2">
    <name type="scientific">Clavispora lusitaniae</name>
    <name type="common">Candida lusitaniae</name>
    <dbReference type="NCBI Taxonomy" id="36911"/>
    <lineage>
        <taxon>Eukaryota</taxon>
        <taxon>Fungi</taxon>
        <taxon>Dikarya</taxon>
        <taxon>Ascomycota</taxon>
        <taxon>Saccharomycotina</taxon>
        <taxon>Pichiomycetes</taxon>
        <taxon>Metschnikowiaceae</taxon>
        <taxon>Clavispora</taxon>
    </lineage>
</organism>
<gene>
    <name evidence="1" type="ORF">EJF14_50041</name>
</gene>
<proteinExistence type="predicted"/>
<protein>
    <submittedName>
        <fullName evidence="1">Transcriptional regulatory protein</fullName>
    </submittedName>
</protein>
<accession>A0ACD0WN96</accession>
<dbReference type="EMBL" id="CP038488">
    <property type="protein sequence ID" value="QFZ28824.1"/>
    <property type="molecule type" value="Genomic_DNA"/>
</dbReference>